<dbReference type="Gene3D" id="2.20.25.110">
    <property type="entry name" value="S-adenosyl-L-methionine-dependent methyltransferases"/>
    <property type="match status" value="1"/>
</dbReference>
<sequence length="250" mass="28630">MAQSVWHEDEAFWDTFEGYVFAPEVIEKAPAQIDHLLSLLDLPDDGVVGDVPCGVGRHAVELADRGFRVTGVDATASYLSRASERARERGVSERTEFIHEDMRDVSRPNEFDAIINLYTSFGYFEDRADDERTARNFYDSLRPGGTLFMSLTSKETLAGKFEQRTWDERDGTYFLEEHEITDNWSWMENRWIVVTDEAVQEFTVSHRLYSAYELTTLLQRVGFEDVSVYGNLDGDPYDENAAHLVIVATK</sequence>
<feature type="domain" description="Methyltransferase" evidence="2">
    <location>
        <begin position="50"/>
        <end position="145"/>
    </location>
</feature>
<dbReference type="SUPFAM" id="SSF53335">
    <property type="entry name" value="S-adenosyl-L-methionine-dependent methyltransferases"/>
    <property type="match status" value="1"/>
</dbReference>
<dbReference type="Gene3D" id="3.40.50.150">
    <property type="entry name" value="Vaccinia Virus protein VP39"/>
    <property type="match status" value="1"/>
</dbReference>
<evidence type="ECO:0000313" key="3">
    <source>
        <dbReference type="EMBL" id="UPM42204.1"/>
    </source>
</evidence>
<evidence type="ECO:0000313" key="4">
    <source>
        <dbReference type="Proteomes" id="UP000831768"/>
    </source>
</evidence>
<proteinExistence type="predicted"/>
<reference evidence="3" key="1">
    <citation type="submission" date="2022-04" db="EMBL/GenBank/DDBJ databases">
        <title>Halocatena sp. nov., isolated from a salt lake.</title>
        <authorList>
            <person name="Cui H.-L."/>
        </authorList>
    </citation>
    <scope>NUCLEOTIDE SEQUENCE</scope>
    <source>
        <strain evidence="3">AD-1</strain>
    </source>
</reference>
<dbReference type="GO" id="GO:0032259">
    <property type="term" value="P:methylation"/>
    <property type="evidence" value="ECO:0007669"/>
    <property type="project" value="UniProtKB-KW"/>
</dbReference>
<evidence type="ECO:0000256" key="1">
    <source>
        <dbReference type="ARBA" id="ARBA00022679"/>
    </source>
</evidence>
<dbReference type="GO" id="GO:0008168">
    <property type="term" value="F:methyltransferase activity"/>
    <property type="evidence" value="ECO:0007669"/>
    <property type="project" value="UniProtKB-KW"/>
</dbReference>
<evidence type="ECO:0000259" key="2">
    <source>
        <dbReference type="Pfam" id="PF13649"/>
    </source>
</evidence>
<dbReference type="KEGG" id="haad:MW046_09555"/>
<dbReference type="AlphaFoldDB" id="A0A8T9ZZL3"/>
<dbReference type="GeneID" id="71928292"/>
<dbReference type="PANTHER" id="PTHR43861">
    <property type="entry name" value="TRANS-ACONITATE 2-METHYLTRANSFERASE-RELATED"/>
    <property type="match status" value="1"/>
</dbReference>
<accession>A0A8T9ZZL3</accession>
<dbReference type="Proteomes" id="UP000831768">
    <property type="component" value="Chromosome"/>
</dbReference>
<dbReference type="InterPro" id="IPR041698">
    <property type="entry name" value="Methyltransf_25"/>
</dbReference>
<dbReference type="RefSeq" id="WP_247992879.1">
    <property type="nucleotide sequence ID" value="NZ_CP096019.1"/>
</dbReference>
<gene>
    <name evidence="3" type="ORF">MW046_09555</name>
</gene>
<dbReference type="Pfam" id="PF13649">
    <property type="entry name" value="Methyltransf_25"/>
    <property type="match status" value="1"/>
</dbReference>
<keyword evidence="1" id="KW-0808">Transferase</keyword>
<dbReference type="CDD" id="cd02440">
    <property type="entry name" value="AdoMet_MTases"/>
    <property type="match status" value="1"/>
</dbReference>
<dbReference type="InterPro" id="IPR029063">
    <property type="entry name" value="SAM-dependent_MTases_sf"/>
</dbReference>
<organism evidence="3 4">
    <name type="scientific">Halocatena salina</name>
    <dbReference type="NCBI Taxonomy" id="2934340"/>
    <lineage>
        <taxon>Archaea</taxon>
        <taxon>Methanobacteriati</taxon>
        <taxon>Methanobacteriota</taxon>
        <taxon>Stenosarchaea group</taxon>
        <taxon>Halobacteria</taxon>
        <taxon>Halobacteriales</taxon>
        <taxon>Natronomonadaceae</taxon>
        <taxon>Halocatena</taxon>
    </lineage>
</organism>
<protein>
    <submittedName>
        <fullName evidence="3">Class I SAM-dependent methyltransferase</fullName>
    </submittedName>
</protein>
<name>A0A8T9ZZL3_9EURY</name>
<keyword evidence="4" id="KW-1185">Reference proteome</keyword>
<keyword evidence="3" id="KW-0489">Methyltransferase</keyword>
<dbReference type="EMBL" id="CP096019">
    <property type="protein sequence ID" value="UPM42204.1"/>
    <property type="molecule type" value="Genomic_DNA"/>
</dbReference>